<evidence type="ECO:0000313" key="2">
    <source>
        <dbReference type="Proteomes" id="UP000256774"/>
    </source>
</evidence>
<dbReference type="RefSeq" id="WP_181899057.1">
    <property type="nucleotide sequence ID" value="NZ_QUNR01000005.1"/>
</dbReference>
<proteinExistence type="predicted"/>
<dbReference type="AlphaFoldDB" id="A0A3E0H1G6"/>
<organism evidence="1 2">
    <name type="scientific">Paraperlucidibaca baekdonensis</name>
    <dbReference type="NCBI Taxonomy" id="748120"/>
    <lineage>
        <taxon>Bacteria</taxon>
        <taxon>Pseudomonadati</taxon>
        <taxon>Pseudomonadota</taxon>
        <taxon>Gammaproteobacteria</taxon>
        <taxon>Moraxellales</taxon>
        <taxon>Moraxellaceae</taxon>
        <taxon>Paraperlucidibaca</taxon>
    </lineage>
</organism>
<accession>A0A3E0H1G6</accession>
<name>A0A3E0H1G6_9GAMM</name>
<comment type="caution">
    <text evidence="1">The sequence shown here is derived from an EMBL/GenBank/DDBJ whole genome shotgun (WGS) entry which is preliminary data.</text>
</comment>
<dbReference type="Proteomes" id="UP000256774">
    <property type="component" value="Unassembled WGS sequence"/>
</dbReference>
<protein>
    <submittedName>
        <fullName evidence="1">Uncharacterized protein DUF3240</fullName>
    </submittedName>
</protein>
<sequence>MNKSLILTLVCSPELDEKLLDQLLITCPSAVFTSQEVASHGLDHQLFNPAELVMGRSKSVQVQILLTARELEELMIILRDEFNDVGLRYWIIPVADSGEIK</sequence>
<dbReference type="InterPro" id="IPR015867">
    <property type="entry name" value="N-reg_PII/ATP_PRibTrfase_C"/>
</dbReference>
<dbReference type="Gene3D" id="3.30.70.120">
    <property type="match status" value="1"/>
</dbReference>
<dbReference type="Pfam" id="PF11582">
    <property type="entry name" value="DUF3240"/>
    <property type="match status" value="1"/>
</dbReference>
<gene>
    <name evidence="1" type="ORF">DFR26_2160</name>
</gene>
<dbReference type="EMBL" id="QUNR01000005">
    <property type="protein sequence ID" value="REH36114.1"/>
    <property type="molecule type" value="Genomic_DNA"/>
</dbReference>
<keyword evidence="2" id="KW-1185">Reference proteome</keyword>
<evidence type="ECO:0000313" key="1">
    <source>
        <dbReference type="EMBL" id="REH36114.1"/>
    </source>
</evidence>
<dbReference type="InterPro" id="IPR021634">
    <property type="entry name" value="DUF3240"/>
</dbReference>
<reference evidence="1 2" key="1">
    <citation type="submission" date="2018-08" db="EMBL/GenBank/DDBJ databases">
        <title>Genomic Encyclopedia of Type Strains, Phase IV (KMG-IV): sequencing the most valuable type-strain genomes for metagenomic binning, comparative biology and taxonomic classification.</title>
        <authorList>
            <person name="Goeker M."/>
        </authorList>
    </citation>
    <scope>NUCLEOTIDE SEQUENCE [LARGE SCALE GENOMIC DNA]</scope>
    <source>
        <strain evidence="1 2">DSM 26022</strain>
    </source>
</reference>